<accession>K5CRH7</accession>
<feature type="transmembrane region" description="Helical" evidence="7">
    <location>
        <begin position="85"/>
        <end position="102"/>
    </location>
</feature>
<organism evidence="9 10">
    <name type="scientific">Bacteroides finegoldii CL09T03C10</name>
    <dbReference type="NCBI Taxonomy" id="997888"/>
    <lineage>
        <taxon>Bacteria</taxon>
        <taxon>Pseudomonadati</taxon>
        <taxon>Bacteroidota</taxon>
        <taxon>Bacteroidia</taxon>
        <taxon>Bacteroidales</taxon>
        <taxon>Bacteroidaceae</taxon>
        <taxon>Bacteroides</taxon>
    </lineage>
</organism>
<keyword evidence="4 7" id="KW-0812">Transmembrane</keyword>
<reference evidence="9 10" key="1">
    <citation type="submission" date="2012-02" db="EMBL/GenBank/DDBJ databases">
        <title>The Genome Sequence of Bacteroides finegoldii CL09T03C10.</title>
        <authorList>
            <consortium name="The Broad Institute Genome Sequencing Platform"/>
            <person name="Earl A."/>
            <person name="Ward D."/>
            <person name="Feldgarden M."/>
            <person name="Gevers D."/>
            <person name="Zitomersky N.L."/>
            <person name="Coyne M.J."/>
            <person name="Comstock L.E."/>
            <person name="Young S.K."/>
            <person name="Zeng Q."/>
            <person name="Gargeya S."/>
            <person name="Fitzgerald M."/>
            <person name="Haas B."/>
            <person name="Abouelleil A."/>
            <person name="Alvarado L."/>
            <person name="Arachchi H.M."/>
            <person name="Berlin A."/>
            <person name="Chapman S.B."/>
            <person name="Gearin G."/>
            <person name="Goldberg J."/>
            <person name="Griggs A."/>
            <person name="Gujja S."/>
            <person name="Hansen M."/>
            <person name="Heiman D."/>
            <person name="Howarth C."/>
            <person name="Larimer J."/>
            <person name="Lui A."/>
            <person name="MacDonald P.J.P."/>
            <person name="McCowen C."/>
            <person name="Montmayeur A."/>
            <person name="Murphy C."/>
            <person name="Neiman D."/>
            <person name="Pearson M."/>
            <person name="Priest M."/>
            <person name="Roberts A."/>
            <person name="Saif S."/>
            <person name="Shea T."/>
            <person name="Sisk P."/>
            <person name="Stolte C."/>
            <person name="Sykes S."/>
            <person name="Wortman J."/>
            <person name="Nusbaum C."/>
            <person name="Birren B."/>
        </authorList>
    </citation>
    <scope>NUCLEOTIDE SEQUENCE [LARGE SCALE GENOMIC DNA]</scope>
    <source>
        <strain evidence="9 10">CL09T03C10</strain>
    </source>
</reference>
<feature type="transmembrane region" description="Helical" evidence="7">
    <location>
        <begin position="147"/>
        <end position="166"/>
    </location>
</feature>
<dbReference type="Proteomes" id="UP000007995">
    <property type="component" value="Unassembled WGS sequence"/>
</dbReference>
<feature type="transmembrane region" description="Helical" evidence="7">
    <location>
        <begin position="320"/>
        <end position="340"/>
    </location>
</feature>
<dbReference type="GO" id="GO:0009246">
    <property type="term" value="P:enterobacterial common antigen biosynthetic process"/>
    <property type="evidence" value="ECO:0007669"/>
    <property type="project" value="TreeGrafter"/>
</dbReference>
<feature type="transmembrane region" description="Helical" evidence="7">
    <location>
        <begin position="197"/>
        <end position="217"/>
    </location>
</feature>
<feature type="transmembrane region" description="Helical" evidence="7">
    <location>
        <begin position="280"/>
        <end position="300"/>
    </location>
</feature>
<comment type="caution">
    <text evidence="9">The sequence shown here is derived from an EMBL/GenBank/DDBJ whole genome shotgun (WGS) entry which is preliminary data.</text>
</comment>
<evidence type="ECO:0000259" key="8">
    <source>
        <dbReference type="Pfam" id="PF01757"/>
    </source>
</evidence>
<dbReference type="Pfam" id="PF01757">
    <property type="entry name" value="Acyl_transf_3"/>
    <property type="match status" value="1"/>
</dbReference>
<feature type="transmembrane region" description="Helical" evidence="7">
    <location>
        <begin position="224"/>
        <end position="244"/>
    </location>
</feature>
<dbReference type="HOGENOM" id="CLU_054154_0_0_10"/>
<keyword evidence="5 7" id="KW-1133">Transmembrane helix</keyword>
<evidence type="ECO:0000256" key="4">
    <source>
        <dbReference type="ARBA" id="ARBA00022692"/>
    </source>
</evidence>
<dbReference type="PANTHER" id="PTHR40074:SF2">
    <property type="entry name" value="O-ACETYLTRANSFERASE WECH"/>
    <property type="match status" value="1"/>
</dbReference>
<sequence length="356" mass="40671">MTPYLSDKIKVISFVCIVLVVWIHTYYTEGSNYTSSMLLMNFWGCGICMLAVPMFYTISGYLFFLNVHSIGDVFKKQKKRIRTLFVPYILSNVLSITFYYLLDFVIARMPEWQVIINNNLLERASGNGIGYWLYYCFWEGPIAFQLWFVRDLMFLVVFTPVMYVLFRYITKSLSLTALGLMACLGVAFHHGNPFSWAAGWFCLGGLLSMNNYVSVIAVKKARCWAYLCFAAVLGVILLNAMYAAGISSVFIKQDVITILGVPSAWVVYDDIAKGQILCNNRTLATIFGSSFFIYLIHEPFLNIFKKFPLLFDKGEWCINVSYATCPIAFIIVCIALGIVFKRWLPKWYGVFTGGRM</sequence>
<evidence type="ECO:0000313" key="9">
    <source>
        <dbReference type="EMBL" id="EKJ92416.1"/>
    </source>
</evidence>
<keyword evidence="3" id="KW-1003">Cell membrane</keyword>
<dbReference type="InterPro" id="IPR002656">
    <property type="entry name" value="Acyl_transf_3_dom"/>
</dbReference>
<feature type="transmembrane region" description="Helical" evidence="7">
    <location>
        <begin position="9"/>
        <end position="27"/>
    </location>
</feature>
<comment type="similarity">
    <text evidence="2">Belongs to the acyltransferase 3 family.</text>
</comment>
<gene>
    <name evidence="9" type="ORF">HMPREF1057_01251</name>
</gene>
<dbReference type="GO" id="GO:0005886">
    <property type="term" value="C:plasma membrane"/>
    <property type="evidence" value="ECO:0007669"/>
    <property type="project" value="UniProtKB-SubCell"/>
</dbReference>
<keyword evidence="6 7" id="KW-0472">Membrane</keyword>
<dbReference type="EMBL" id="AGXW01000002">
    <property type="protein sequence ID" value="EKJ92416.1"/>
    <property type="molecule type" value="Genomic_DNA"/>
</dbReference>
<protein>
    <recommendedName>
        <fullName evidence="8">Acyltransferase 3 domain-containing protein</fullName>
    </recommendedName>
</protein>
<proteinExistence type="inferred from homology"/>
<evidence type="ECO:0000256" key="5">
    <source>
        <dbReference type="ARBA" id="ARBA00022989"/>
    </source>
</evidence>
<evidence type="ECO:0000256" key="6">
    <source>
        <dbReference type="ARBA" id="ARBA00023136"/>
    </source>
</evidence>
<evidence type="ECO:0000313" key="10">
    <source>
        <dbReference type="Proteomes" id="UP000007995"/>
    </source>
</evidence>
<dbReference type="GO" id="GO:0016413">
    <property type="term" value="F:O-acetyltransferase activity"/>
    <property type="evidence" value="ECO:0007669"/>
    <property type="project" value="TreeGrafter"/>
</dbReference>
<dbReference type="AlphaFoldDB" id="K5CRH7"/>
<feature type="transmembrane region" description="Helical" evidence="7">
    <location>
        <begin position="173"/>
        <end position="191"/>
    </location>
</feature>
<name>K5CRH7_9BACE</name>
<dbReference type="RefSeq" id="WP_007760736.1">
    <property type="nucleotide sequence ID" value="NZ_AKBZ01000005.1"/>
</dbReference>
<evidence type="ECO:0000256" key="7">
    <source>
        <dbReference type="SAM" id="Phobius"/>
    </source>
</evidence>
<feature type="transmembrane region" description="Helical" evidence="7">
    <location>
        <begin position="39"/>
        <end position="64"/>
    </location>
</feature>
<dbReference type="PANTHER" id="PTHR40074">
    <property type="entry name" value="O-ACETYLTRANSFERASE WECH"/>
    <property type="match status" value="1"/>
</dbReference>
<evidence type="ECO:0000256" key="2">
    <source>
        <dbReference type="ARBA" id="ARBA00007400"/>
    </source>
</evidence>
<evidence type="ECO:0000256" key="3">
    <source>
        <dbReference type="ARBA" id="ARBA00022475"/>
    </source>
</evidence>
<feature type="domain" description="Acyltransferase 3" evidence="8">
    <location>
        <begin position="14"/>
        <end position="335"/>
    </location>
</feature>
<comment type="subcellular location">
    <subcellularLocation>
        <location evidence="1">Cell membrane</location>
        <topology evidence="1">Multi-pass membrane protein</topology>
    </subcellularLocation>
</comment>
<dbReference type="OrthoDB" id="1072135at2"/>
<evidence type="ECO:0000256" key="1">
    <source>
        <dbReference type="ARBA" id="ARBA00004651"/>
    </source>
</evidence>